<comment type="caution">
    <text evidence="1">The sequence shown here is derived from an EMBL/GenBank/DDBJ whole genome shotgun (WGS) entry which is preliminary data.</text>
</comment>
<protein>
    <submittedName>
        <fullName evidence="1">Uncharacterized protein</fullName>
    </submittedName>
</protein>
<keyword evidence="2" id="KW-1185">Reference proteome</keyword>
<dbReference type="AlphaFoldDB" id="A0AA40FPF8"/>
<dbReference type="Proteomes" id="UP001177670">
    <property type="component" value="Unassembled WGS sequence"/>
</dbReference>
<reference evidence="1" key="1">
    <citation type="submission" date="2021-10" db="EMBL/GenBank/DDBJ databases">
        <title>Melipona bicolor Genome sequencing and assembly.</title>
        <authorList>
            <person name="Araujo N.S."/>
            <person name="Arias M.C."/>
        </authorList>
    </citation>
    <scope>NUCLEOTIDE SEQUENCE</scope>
    <source>
        <strain evidence="1">USP_2M_L1-L4_2017</strain>
        <tissue evidence="1">Whole body</tissue>
    </source>
</reference>
<name>A0AA40FPF8_9HYME</name>
<accession>A0AA40FPF8</accession>
<evidence type="ECO:0000313" key="1">
    <source>
        <dbReference type="EMBL" id="KAK1122959.1"/>
    </source>
</evidence>
<gene>
    <name evidence="1" type="ORF">K0M31_008597</name>
</gene>
<proteinExistence type="predicted"/>
<dbReference type="EMBL" id="JAHYIQ010000021">
    <property type="protein sequence ID" value="KAK1122959.1"/>
    <property type="molecule type" value="Genomic_DNA"/>
</dbReference>
<sequence>MLAVRYPTYLVANYDNASFTLPSGSSETQQEIESLISGVKVLSSSFVQATLKKKACTITGNVPTPGDARVANSYLLRPTLPRMHHA</sequence>
<evidence type="ECO:0000313" key="2">
    <source>
        <dbReference type="Proteomes" id="UP001177670"/>
    </source>
</evidence>
<organism evidence="1 2">
    <name type="scientific">Melipona bicolor</name>
    <dbReference type="NCBI Taxonomy" id="60889"/>
    <lineage>
        <taxon>Eukaryota</taxon>
        <taxon>Metazoa</taxon>
        <taxon>Ecdysozoa</taxon>
        <taxon>Arthropoda</taxon>
        <taxon>Hexapoda</taxon>
        <taxon>Insecta</taxon>
        <taxon>Pterygota</taxon>
        <taxon>Neoptera</taxon>
        <taxon>Endopterygota</taxon>
        <taxon>Hymenoptera</taxon>
        <taxon>Apocrita</taxon>
        <taxon>Aculeata</taxon>
        <taxon>Apoidea</taxon>
        <taxon>Anthophila</taxon>
        <taxon>Apidae</taxon>
        <taxon>Melipona</taxon>
    </lineage>
</organism>